<dbReference type="Gene3D" id="1.20.1280.50">
    <property type="match status" value="1"/>
</dbReference>
<reference evidence="3" key="2">
    <citation type="journal article" date="2017" name="Nat. Ecol. Evol.">
        <title>Lineage-specific genetic innovations streamline the genomes of Armillaria species to pathogenesis.</title>
        <authorList>
            <consortium name="DOE Joint Genome Institute"/>
            <person name="Sipos G."/>
            <person name="Prasanna A.N."/>
            <person name="Walter M.C."/>
            <person name="O'Connor E."/>
            <person name="Balint B."/>
            <person name="Krizsan K."/>
            <person name="Kiss B."/>
            <person name="Hess J."/>
            <person name="Varga T."/>
            <person name="Slot J."/>
            <person name="Riley R."/>
            <person name="Boka B."/>
            <person name="Rigling D."/>
            <person name="Barry K."/>
            <person name="Lee J."/>
            <person name="Mihaltcheva S."/>
            <person name="LaButti K."/>
            <person name="Lipzen A."/>
            <person name="Waldron R."/>
            <person name="Moloney N.M."/>
            <person name="Sperisen C."/>
            <person name="Kredics L."/>
            <person name="Vagvolgyi C."/>
            <person name="Patrignani A."/>
            <person name="Fitzpatrick D."/>
            <person name="Nagy I."/>
            <person name="Doyle S."/>
            <person name="Anderson J."/>
            <person name="Grigoriev I.V."/>
            <person name="Guldener U."/>
            <person name="Munsterkotter M."/>
            <person name="Nagy L.G."/>
        </authorList>
    </citation>
    <scope>NUCLEOTIDE SEQUENCE [LARGE SCALE GENOMIC DNA]</scope>
    <source>
        <strain evidence="3">28-4</strain>
    </source>
</reference>
<reference evidence="4" key="1">
    <citation type="journal article" date="2017" name="Nat. Ecol. Evol.">
        <title>Genome expansion and lineage-specific genetic innovations in the forest pathogenic fungi Armillaria.</title>
        <authorList>
            <person name="Sipos G."/>
            <person name="Prasanna A.N."/>
            <person name="Walter M.C."/>
            <person name="O'Connor E."/>
            <person name="Balint B."/>
            <person name="Krizsan K."/>
            <person name="Kiss B."/>
            <person name="Hess J."/>
            <person name="Varga T."/>
            <person name="Slot J."/>
            <person name="Riley R."/>
            <person name="Boka B."/>
            <person name="Rigling D."/>
            <person name="Barry K."/>
            <person name="Lee J."/>
            <person name="Mihaltcheva S."/>
            <person name="LaButti K."/>
            <person name="Lipzen A."/>
            <person name="Waldron R."/>
            <person name="Moloney N.M."/>
            <person name="Sperisen C."/>
            <person name="Kredics L."/>
            <person name="Vagvoelgyi C."/>
            <person name="Patrignani A."/>
            <person name="Fitzpatrick D."/>
            <person name="Nagy I."/>
            <person name="Doyle S."/>
            <person name="Anderson J.B."/>
            <person name="Grigoriev I.V."/>
            <person name="Gueldener U."/>
            <person name="Muensterkoetter M."/>
            <person name="Nagy L.G."/>
        </authorList>
    </citation>
    <scope>NUCLEOTIDE SEQUENCE [LARGE SCALE GENOMIC DNA]</scope>
    <source>
        <strain evidence="4">28-4</strain>
    </source>
</reference>
<dbReference type="Proteomes" id="UP000218334">
    <property type="component" value="Unassembled WGS sequence"/>
</dbReference>
<dbReference type="EMBL" id="KZ293468">
    <property type="protein sequence ID" value="PBK62278.1"/>
    <property type="molecule type" value="Genomic_DNA"/>
</dbReference>
<dbReference type="Pfam" id="PF00646">
    <property type="entry name" value="F-box"/>
    <property type="match status" value="1"/>
</dbReference>
<feature type="domain" description="F-box" evidence="1">
    <location>
        <begin position="1"/>
        <end position="44"/>
    </location>
</feature>
<evidence type="ECO:0000313" key="4">
    <source>
        <dbReference type="Proteomes" id="UP000218334"/>
    </source>
</evidence>
<dbReference type="Gene3D" id="3.80.10.10">
    <property type="entry name" value="Ribonuclease Inhibitor"/>
    <property type="match status" value="1"/>
</dbReference>
<dbReference type="SUPFAM" id="SSF81383">
    <property type="entry name" value="F-box domain"/>
    <property type="match status" value="1"/>
</dbReference>
<protein>
    <recommendedName>
        <fullName evidence="1">F-box domain-containing protein</fullName>
    </recommendedName>
</protein>
<sequence>MILSFPPELLHQIFQKLQISDLKRLRSTCKRFSSVATPFVFSSLKIDTDSYQFRKYSSILKAIASGQSDVARHVQTLTILSLTPPRYKRLRLWQRIMKRKQRMYKAFESNFLRAVTKFTAVTSLYFDMHTIQPSSADKIMRSLGALPRLSQLSVHMYHDVDPSISLSLSRYFKNLLSIHLCGLRLCYNDAPSIIIANSPALTELTLDGTCEIKSDKTATMENLFSKLPTGTALPLQSLTIGGTMRYLLDPAPQIPPHFKSLTSLVITSDAISVPAEFWRALETARIHLQKLSVRELDESLLSYLESYAGLKDLSAGRFEDDVAKSDLAADRFYHCVVPKHSGSLRNVHISTDFEGKWCLGDTQLDEIMRCSGLVSLDVSVGLSEVDASYDENVITRLLEAAASGVFPLLRDIGIAFANPRSVRSIGDPIIVMYAAHGVHGHRRINDIVSGFQCEKPNPCMLALEMSTGHMHNSRLVKSEGDFWSFKLMARDGSYYDFPY</sequence>
<organism evidence="3 4">
    <name type="scientific">Armillaria solidipes</name>
    <dbReference type="NCBI Taxonomy" id="1076256"/>
    <lineage>
        <taxon>Eukaryota</taxon>
        <taxon>Fungi</taxon>
        <taxon>Dikarya</taxon>
        <taxon>Basidiomycota</taxon>
        <taxon>Agaricomycotina</taxon>
        <taxon>Agaricomycetes</taxon>
        <taxon>Agaricomycetidae</taxon>
        <taxon>Agaricales</taxon>
        <taxon>Marasmiineae</taxon>
        <taxon>Physalacriaceae</taxon>
        <taxon>Armillaria</taxon>
    </lineage>
</organism>
<dbReference type="SMART" id="SM00256">
    <property type="entry name" value="FBOX"/>
    <property type="match status" value="1"/>
</dbReference>
<proteinExistence type="predicted"/>
<gene>
    <name evidence="3" type="ORF">ARMSODRAFT_560192</name>
    <name evidence="2" type="ORF">ARMSODRAFT_610398</name>
</gene>
<name>A0A2H3BI46_9AGAR</name>
<dbReference type="InterPro" id="IPR001810">
    <property type="entry name" value="F-box_dom"/>
</dbReference>
<dbReference type="InterPro" id="IPR036047">
    <property type="entry name" value="F-box-like_dom_sf"/>
</dbReference>
<dbReference type="InterPro" id="IPR032675">
    <property type="entry name" value="LRR_dom_sf"/>
</dbReference>
<dbReference type="EMBL" id="KZ293463">
    <property type="protein sequence ID" value="PBK62736.1"/>
    <property type="molecule type" value="Genomic_DNA"/>
</dbReference>
<evidence type="ECO:0000259" key="1">
    <source>
        <dbReference type="PROSITE" id="PS50181"/>
    </source>
</evidence>
<accession>A0A2H3BI46</accession>
<evidence type="ECO:0000313" key="3">
    <source>
        <dbReference type="EMBL" id="PBK62736.1"/>
    </source>
</evidence>
<dbReference type="STRING" id="1076256.A0A2H3BI46"/>
<dbReference type="AlphaFoldDB" id="A0A2H3BI46"/>
<dbReference type="SUPFAM" id="SSF52047">
    <property type="entry name" value="RNI-like"/>
    <property type="match status" value="1"/>
</dbReference>
<evidence type="ECO:0000313" key="2">
    <source>
        <dbReference type="EMBL" id="PBK62278.1"/>
    </source>
</evidence>
<keyword evidence="4" id="KW-1185">Reference proteome</keyword>
<dbReference type="PROSITE" id="PS50181">
    <property type="entry name" value="FBOX"/>
    <property type="match status" value="1"/>
</dbReference>
<dbReference type="CDD" id="cd09917">
    <property type="entry name" value="F-box_SF"/>
    <property type="match status" value="1"/>
</dbReference>